<dbReference type="InterPro" id="IPR011663">
    <property type="entry name" value="UTRA"/>
</dbReference>
<dbReference type="Proteomes" id="UP000680866">
    <property type="component" value="Chromosome"/>
</dbReference>
<dbReference type="Gene3D" id="3.40.1410.10">
    <property type="entry name" value="Chorismate lyase-like"/>
    <property type="match status" value="1"/>
</dbReference>
<keyword evidence="3" id="KW-1185">Reference proteome</keyword>
<dbReference type="RefSeq" id="WP_212820171.1">
    <property type="nucleotide sequence ID" value="NZ_AP023359.1"/>
</dbReference>
<protein>
    <recommendedName>
        <fullName evidence="1">UbiC transcription regulator-associated domain-containing protein</fullName>
    </recommendedName>
</protein>
<dbReference type="EMBL" id="AP023359">
    <property type="protein sequence ID" value="BCJ70341.1"/>
    <property type="molecule type" value="Genomic_DNA"/>
</dbReference>
<accession>A0A810N911</accession>
<dbReference type="InterPro" id="IPR028978">
    <property type="entry name" value="Chorismate_lyase_/UTRA_dom_sf"/>
</dbReference>
<dbReference type="GO" id="GO:0006355">
    <property type="term" value="P:regulation of DNA-templated transcription"/>
    <property type="evidence" value="ECO:0007669"/>
    <property type="project" value="InterPro"/>
</dbReference>
<reference evidence="2" key="1">
    <citation type="submission" date="2020-08" db="EMBL/GenBank/DDBJ databases">
        <title>Whole genome shotgun sequence of Polymorphospora rubra NBRC 101157.</title>
        <authorList>
            <person name="Komaki H."/>
            <person name="Tamura T."/>
        </authorList>
    </citation>
    <scope>NUCLEOTIDE SEQUENCE</scope>
    <source>
        <strain evidence="2">NBRC 101157</strain>
    </source>
</reference>
<dbReference type="GO" id="GO:0003677">
    <property type="term" value="F:DNA binding"/>
    <property type="evidence" value="ECO:0007669"/>
    <property type="project" value="InterPro"/>
</dbReference>
<evidence type="ECO:0000313" key="2">
    <source>
        <dbReference type="EMBL" id="BCJ70341.1"/>
    </source>
</evidence>
<gene>
    <name evidence="2" type="ORF">Prubr_73620</name>
</gene>
<evidence type="ECO:0000313" key="3">
    <source>
        <dbReference type="Proteomes" id="UP000680866"/>
    </source>
</evidence>
<feature type="domain" description="UbiC transcription regulator-associated" evidence="1">
    <location>
        <begin position="2"/>
        <end position="114"/>
    </location>
</feature>
<dbReference type="KEGG" id="pry:Prubr_73620"/>
<dbReference type="AlphaFoldDB" id="A0A810N911"/>
<evidence type="ECO:0000259" key="1">
    <source>
        <dbReference type="Pfam" id="PF07702"/>
    </source>
</evidence>
<name>A0A810N911_9ACTN</name>
<organism evidence="2 3">
    <name type="scientific">Polymorphospora rubra</name>
    <dbReference type="NCBI Taxonomy" id="338584"/>
    <lineage>
        <taxon>Bacteria</taxon>
        <taxon>Bacillati</taxon>
        <taxon>Actinomycetota</taxon>
        <taxon>Actinomycetes</taxon>
        <taxon>Micromonosporales</taxon>
        <taxon>Micromonosporaceae</taxon>
        <taxon>Polymorphospora</taxon>
    </lineage>
</organism>
<proteinExistence type="predicted"/>
<dbReference type="SUPFAM" id="SSF64288">
    <property type="entry name" value="Chorismate lyase-like"/>
    <property type="match status" value="1"/>
</dbReference>
<sequence>MEPDSLVWRVDRLFAVDGVAAAWIRDHLPLRFDGRDLDPSGLVSIDLDMFEFLASATGMPVRRAEIELAAVLADEEATTRLGVAIGHPLVTATQIGYGAGGAALFHGHITVRTDVLTLRISRGGEPEPAR</sequence>
<dbReference type="Pfam" id="PF07702">
    <property type="entry name" value="UTRA"/>
    <property type="match status" value="1"/>
</dbReference>